<proteinExistence type="inferred from homology"/>
<dbReference type="Gene3D" id="3.40.50.10310">
    <property type="entry name" value="Creatininase"/>
    <property type="match status" value="1"/>
</dbReference>
<dbReference type="PANTHER" id="PTHR35005:SF1">
    <property type="entry name" value="2-AMINO-5-FORMYLAMINO-6-RIBOSYLAMINOPYRIMIDIN-4(3H)-ONE 5'-MONOPHOSPHATE DEFORMYLASE"/>
    <property type="match status" value="1"/>
</dbReference>
<evidence type="ECO:0000313" key="7">
    <source>
        <dbReference type="Proteomes" id="UP000466445"/>
    </source>
</evidence>
<dbReference type="KEGG" id="msar:MSAR_38120"/>
<evidence type="ECO:0000256" key="3">
    <source>
        <dbReference type="ARBA" id="ARBA00022801"/>
    </source>
</evidence>
<dbReference type="AlphaFoldDB" id="A0A7I7SXY4"/>
<dbReference type="InterPro" id="IPR024087">
    <property type="entry name" value="Creatininase-like_sf"/>
</dbReference>
<gene>
    <name evidence="6" type="ORF">MSAR_38120</name>
</gene>
<evidence type="ECO:0000313" key="6">
    <source>
        <dbReference type="EMBL" id="BBY60676.1"/>
    </source>
</evidence>
<comment type="cofactor">
    <cofactor evidence="1">
        <name>Zn(2+)</name>
        <dbReference type="ChEBI" id="CHEBI:29105"/>
    </cofactor>
</comment>
<accession>A0A7I7SXY4</accession>
<evidence type="ECO:0000256" key="2">
    <source>
        <dbReference type="ARBA" id="ARBA00022723"/>
    </source>
</evidence>
<protein>
    <recommendedName>
        <fullName evidence="8">Creatinine amidohydrolase</fullName>
    </recommendedName>
</protein>
<dbReference type="EMBL" id="AP022595">
    <property type="protein sequence ID" value="BBY60676.1"/>
    <property type="molecule type" value="Genomic_DNA"/>
</dbReference>
<evidence type="ECO:0000256" key="1">
    <source>
        <dbReference type="ARBA" id="ARBA00001947"/>
    </source>
</evidence>
<dbReference type="PANTHER" id="PTHR35005">
    <property type="entry name" value="3-DEHYDRO-SCYLLO-INOSOSE HYDROLASE"/>
    <property type="match status" value="1"/>
</dbReference>
<dbReference type="SUPFAM" id="SSF102215">
    <property type="entry name" value="Creatininase"/>
    <property type="match status" value="1"/>
</dbReference>
<evidence type="ECO:0000256" key="5">
    <source>
        <dbReference type="ARBA" id="ARBA00024029"/>
    </source>
</evidence>
<dbReference type="Pfam" id="PF02633">
    <property type="entry name" value="Creatininase"/>
    <property type="match status" value="1"/>
</dbReference>
<name>A0A7I7SXY4_9MYCO</name>
<dbReference type="Proteomes" id="UP000466445">
    <property type="component" value="Chromosome"/>
</dbReference>
<dbReference type="InterPro" id="IPR003785">
    <property type="entry name" value="Creatininase/forma_Hydrolase"/>
</dbReference>
<keyword evidence="2" id="KW-0479">Metal-binding</keyword>
<keyword evidence="4" id="KW-0862">Zinc</keyword>
<keyword evidence="7" id="KW-1185">Reference proteome</keyword>
<evidence type="ECO:0008006" key="8">
    <source>
        <dbReference type="Google" id="ProtNLM"/>
    </source>
</evidence>
<dbReference type="GO" id="GO:0016811">
    <property type="term" value="F:hydrolase activity, acting on carbon-nitrogen (but not peptide) bonds, in linear amides"/>
    <property type="evidence" value="ECO:0007669"/>
    <property type="project" value="TreeGrafter"/>
</dbReference>
<sequence>MSDIASSIARQGIRALIIVNGHGGNYVLANCVQELNAHGPIRAGLYPAREDWADARKAAGIVSSSHEDMHAGELETSIVLAYSPGAVRAGWESADHLSGDRRYLTTLGIGAYTNSGVIGRPSLATADKGNAVLSYLGQSAGRLINLVTAQAD</sequence>
<keyword evidence="3" id="KW-0378">Hydrolase</keyword>
<reference evidence="6 7" key="1">
    <citation type="journal article" date="2019" name="Emerg. Microbes Infect.">
        <title>Comprehensive subspecies identification of 175 nontuberculous mycobacteria species based on 7547 genomic profiles.</title>
        <authorList>
            <person name="Matsumoto Y."/>
            <person name="Kinjo T."/>
            <person name="Motooka D."/>
            <person name="Nabeya D."/>
            <person name="Jung N."/>
            <person name="Uechi K."/>
            <person name="Horii T."/>
            <person name="Iida T."/>
            <person name="Fujita J."/>
            <person name="Nakamura S."/>
        </authorList>
    </citation>
    <scope>NUCLEOTIDE SEQUENCE [LARGE SCALE GENOMIC DNA]</scope>
    <source>
        <strain evidence="6 7">JCM 30395</strain>
    </source>
</reference>
<dbReference type="GO" id="GO:0046872">
    <property type="term" value="F:metal ion binding"/>
    <property type="evidence" value="ECO:0007669"/>
    <property type="project" value="UniProtKB-KW"/>
</dbReference>
<evidence type="ECO:0000256" key="4">
    <source>
        <dbReference type="ARBA" id="ARBA00022833"/>
    </source>
</evidence>
<comment type="similarity">
    <text evidence="5">Belongs to the creatininase superfamily.</text>
</comment>
<dbReference type="GO" id="GO:0009231">
    <property type="term" value="P:riboflavin biosynthetic process"/>
    <property type="evidence" value="ECO:0007669"/>
    <property type="project" value="TreeGrafter"/>
</dbReference>
<organism evidence="6 7">
    <name type="scientific">Mycolicibacterium sarraceniae</name>
    <dbReference type="NCBI Taxonomy" id="1534348"/>
    <lineage>
        <taxon>Bacteria</taxon>
        <taxon>Bacillati</taxon>
        <taxon>Actinomycetota</taxon>
        <taxon>Actinomycetes</taxon>
        <taxon>Mycobacteriales</taxon>
        <taxon>Mycobacteriaceae</taxon>
        <taxon>Mycolicibacterium</taxon>
    </lineage>
</organism>